<dbReference type="AlphaFoldDB" id="I3S2V4"/>
<protein>
    <submittedName>
        <fullName evidence="1">Uncharacterized protein</fullName>
    </submittedName>
</protein>
<organism evidence="1">
    <name type="scientific">Medicago truncatula</name>
    <name type="common">Barrel medic</name>
    <name type="synonym">Medicago tribuloides</name>
    <dbReference type="NCBI Taxonomy" id="3880"/>
    <lineage>
        <taxon>Eukaryota</taxon>
        <taxon>Viridiplantae</taxon>
        <taxon>Streptophyta</taxon>
        <taxon>Embryophyta</taxon>
        <taxon>Tracheophyta</taxon>
        <taxon>Spermatophyta</taxon>
        <taxon>Magnoliopsida</taxon>
        <taxon>eudicotyledons</taxon>
        <taxon>Gunneridae</taxon>
        <taxon>Pentapetalae</taxon>
        <taxon>rosids</taxon>
        <taxon>fabids</taxon>
        <taxon>Fabales</taxon>
        <taxon>Fabaceae</taxon>
        <taxon>Papilionoideae</taxon>
        <taxon>50 kb inversion clade</taxon>
        <taxon>NPAAA clade</taxon>
        <taxon>Hologalegina</taxon>
        <taxon>IRL clade</taxon>
        <taxon>Trifolieae</taxon>
        <taxon>Medicago</taxon>
    </lineage>
</organism>
<name>I3S2V4_MEDTR</name>
<reference evidence="1" key="1">
    <citation type="submission" date="2012-05" db="EMBL/GenBank/DDBJ databases">
        <authorList>
            <person name="Krishnakumar V."/>
            <person name="Cheung F."/>
            <person name="Xiao Y."/>
            <person name="Chan A."/>
            <person name="Moskal W.A."/>
            <person name="Town C.D."/>
        </authorList>
    </citation>
    <scope>NUCLEOTIDE SEQUENCE</scope>
</reference>
<sequence length="89" mass="10051">MTAAVASSKHILIISRDSFFCFNSSTIYDMFFHNNAFGNRRISKNNKSKTTSTSRGPILHYHSFNYISKVLKILSESVFICIPGNPSNE</sequence>
<dbReference type="EMBL" id="BT134801">
    <property type="protein sequence ID" value="AFK34596.1"/>
    <property type="molecule type" value="mRNA"/>
</dbReference>
<proteinExistence type="evidence at transcript level"/>
<evidence type="ECO:0000313" key="1">
    <source>
        <dbReference type="EMBL" id="AFK34596.1"/>
    </source>
</evidence>
<accession>I3S2V4</accession>